<keyword evidence="3" id="KW-1185">Reference proteome</keyword>
<name>A0A0C3LDK4_9AGAM</name>
<reference evidence="2 3" key="1">
    <citation type="submission" date="2014-04" db="EMBL/GenBank/DDBJ databases">
        <authorList>
            <consortium name="DOE Joint Genome Institute"/>
            <person name="Kuo A."/>
            <person name="Girlanda M."/>
            <person name="Perotto S."/>
            <person name="Kohler A."/>
            <person name="Nagy L.G."/>
            <person name="Floudas D."/>
            <person name="Copeland A."/>
            <person name="Barry K.W."/>
            <person name="Cichocki N."/>
            <person name="Veneault-Fourrey C."/>
            <person name="LaButti K."/>
            <person name="Lindquist E.A."/>
            <person name="Lipzen A."/>
            <person name="Lundell T."/>
            <person name="Morin E."/>
            <person name="Murat C."/>
            <person name="Sun H."/>
            <person name="Tunlid A."/>
            <person name="Henrissat B."/>
            <person name="Grigoriev I.V."/>
            <person name="Hibbett D.S."/>
            <person name="Martin F."/>
            <person name="Nordberg H.P."/>
            <person name="Cantor M.N."/>
            <person name="Hua S.X."/>
        </authorList>
    </citation>
    <scope>NUCLEOTIDE SEQUENCE [LARGE SCALE GENOMIC DNA]</scope>
    <source>
        <strain evidence="2 3">MUT 4182</strain>
    </source>
</reference>
<evidence type="ECO:0000313" key="2">
    <source>
        <dbReference type="EMBL" id="KIO32018.1"/>
    </source>
</evidence>
<dbReference type="HOGENOM" id="CLU_050425_0_0_1"/>
<evidence type="ECO:0000313" key="3">
    <source>
        <dbReference type="Proteomes" id="UP000054248"/>
    </source>
</evidence>
<feature type="compositionally biased region" description="Basic and acidic residues" evidence="1">
    <location>
        <begin position="19"/>
        <end position="28"/>
    </location>
</feature>
<dbReference type="OrthoDB" id="3228072at2759"/>
<sequence>MLPHSTAGAGQDLAPSDSSLKDISDPPQRRARGSWAATELSEDDEDERFALPGSYPVLRPEEPFEEPVRRTLVDDHRIQHHGNMETPAAAPQARDTDTSDIIPQSSGSLIWITFGGSPGESSTVFVQSVQRLAFEQGRADDDRWIAHYVSTCFEGDALIWYSDLEEEIQGSWRNVRAALLRRYPPTSGGGPLGSSQLARSPPSTAVAALKSSGQVGLIGLSKNDGAPQGYISVAIDGSAVRGATVTLDKDEASQVIVPRAETADILHLYRAAASTDDKFPYLGLALFDHIAVPEPLKGMYQVPGIRDKMYDRNAPFPSRKCNGREPYAYDGDGPIATWVLEASGESRSAAPYRRRSDVKDGGPAVAAVWKYNEKTEELTVTWPMDDGTECELGAYLPSENRYDRRPNMSPGLHFHRIVDMTPANIGDYVVDDRVHFAFHPEP</sequence>
<evidence type="ECO:0000256" key="1">
    <source>
        <dbReference type="SAM" id="MobiDB-lite"/>
    </source>
</evidence>
<dbReference type="AlphaFoldDB" id="A0A0C3LDK4"/>
<gene>
    <name evidence="2" type="ORF">M407DRAFT_19044</name>
</gene>
<accession>A0A0C3LDK4</accession>
<dbReference type="EMBL" id="KN822958">
    <property type="protein sequence ID" value="KIO32018.1"/>
    <property type="molecule type" value="Genomic_DNA"/>
</dbReference>
<protein>
    <submittedName>
        <fullName evidence="2">Uncharacterized protein</fullName>
    </submittedName>
</protein>
<organism evidence="2 3">
    <name type="scientific">Tulasnella calospora MUT 4182</name>
    <dbReference type="NCBI Taxonomy" id="1051891"/>
    <lineage>
        <taxon>Eukaryota</taxon>
        <taxon>Fungi</taxon>
        <taxon>Dikarya</taxon>
        <taxon>Basidiomycota</taxon>
        <taxon>Agaricomycotina</taxon>
        <taxon>Agaricomycetes</taxon>
        <taxon>Cantharellales</taxon>
        <taxon>Tulasnellaceae</taxon>
        <taxon>Tulasnella</taxon>
    </lineage>
</organism>
<reference evidence="3" key="2">
    <citation type="submission" date="2015-01" db="EMBL/GenBank/DDBJ databases">
        <title>Evolutionary Origins and Diversification of the Mycorrhizal Mutualists.</title>
        <authorList>
            <consortium name="DOE Joint Genome Institute"/>
            <consortium name="Mycorrhizal Genomics Consortium"/>
            <person name="Kohler A."/>
            <person name="Kuo A."/>
            <person name="Nagy L.G."/>
            <person name="Floudas D."/>
            <person name="Copeland A."/>
            <person name="Barry K.W."/>
            <person name="Cichocki N."/>
            <person name="Veneault-Fourrey C."/>
            <person name="LaButti K."/>
            <person name="Lindquist E.A."/>
            <person name="Lipzen A."/>
            <person name="Lundell T."/>
            <person name="Morin E."/>
            <person name="Murat C."/>
            <person name="Riley R."/>
            <person name="Ohm R."/>
            <person name="Sun H."/>
            <person name="Tunlid A."/>
            <person name="Henrissat B."/>
            <person name="Grigoriev I.V."/>
            <person name="Hibbett D.S."/>
            <person name="Martin F."/>
        </authorList>
    </citation>
    <scope>NUCLEOTIDE SEQUENCE [LARGE SCALE GENOMIC DNA]</scope>
    <source>
        <strain evidence="3">MUT 4182</strain>
    </source>
</reference>
<dbReference type="Proteomes" id="UP000054248">
    <property type="component" value="Unassembled WGS sequence"/>
</dbReference>
<feature type="region of interest" description="Disordered" evidence="1">
    <location>
        <begin position="1"/>
        <end position="63"/>
    </location>
</feature>
<proteinExistence type="predicted"/>